<evidence type="ECO:0000313" key="1">
    <source>
        <dbReference type="EMBL" id="KAF4046344.1"/>
    </source>
</evidence>
<gene>
    <name evidence="1" type="ORF">GN244_ATG01179</name>
</gene>
<keyword evidence="2" id="KW-1185">Reference proteome</keyword>
<dbReference type="AlphaFoldDB" id="A0A833TF05"/>
<dbReference type="EMBL" id="WSZM01000017">
    <property type="protein sequence ID" value="KAF4046344.1"/>
    <property type="molecule type" value="Genomic_DNA"/>
</dbReference>
<evidence type="ECO:0000313" key="2">
    <source>
        <dbReference type="Proteomes" id="UP000602510"/>
    </source>
</evidence>
<reference evidence="1" key="1">
    <citation type="submission" date="2020-04" db="EMBL/GenBank/DDBJ databases">
        <title>Hybrid Assembly of Korean Phytophthora infestans isolates.</title>
        <authorList>
            <person name="Prokchorchik M."/>
            <person name="Lee Y."/>
            <person name="Seo J."/>
            <person name="Cho J.-H."/>
            <person name="Park Y.-E."/>
            <person name="Jang D.-C."/>
            <person name="Im J.-S."/>
            <person name="Choi J.-G."/>
            <person name="Park H.-J."/>
            <person name="Lee G.-B."/>
            <person name="Lee Y.-G."/>
            <person name="Hong S.-Y."/>
            <person name="Cho K."/>
            <person name="Sohn K.H."/>
        </authorList>
    </citation>
    <scope>NUCLEOTIDE SEQUENCE</scope>
    <source>
        <strain evidence="1">KR_1_A1</strain>
    </source>
</reference>
<protein>
    <submittedName>
        <fullName evidence="1">Uncharacterized protein</fullName>
    </submittedName>
</protein>
<accession>A0A833TF05</accession>
<sequence length="75" mass="8437">MTRKKARSPLIDKHINTSSTIISDQCSSNVSVNEKRTLENNKELMGKGCIHKWVNRNKFVVDPVTGAHTDRIEGT</sequence>
<comment type="caution">
    <text evidence="1">The sequence shown here is derived from an EMBL/GenBank/DDBJ whole genome shotgun (WGS) entry which is preliminary data.</text>
</comment>
<organism evidence="1 2">
    <name type="scientific">Phytophthora infestans</name>
    <name type="common">Potato late blight agent</name>
    <name type="synonym">Botrytis infestans</name>
    <dbReference type="NCBI Taxonomy" id="4787"/>
    <lineage>
        <taxon>Eukaryota</taxon>
        <taxon>Sar</taxon>
        <taxon>Stramenopiles</taxon>
        <taxon>Oomycota</taxon>
        <taxon>Peronosporomycetes</taxon>
        <taxon>Peronosporales</taxon>
        <taxon>Peronosporaceae</taxon>
        <taxon>Phytophthora</taxon>
    </lineage>
</organism>
<proteinExistence type="predicted"/>
<name>A0A833TF05_PHYIN</name>
<dbReference type="Proteomes" id="UP000602510">
    <property type="component" value="Unassembled WGS sequence"/>
</dbReference>